<comment type="caution">
    <text evidence="12">The sequence shown here is derived from an EMBL/GenBank/DDBJ whole genome shotgun (WGS) entry which is preliminary data.</text>
</comment>
<evidence type="ECO:0000313" key="12">
    <source>
        <dbReference type="EMBL" id="GCB73929.1"/>
    </source>
</evidence>
<evidence type="ECO:0000256" key="4">
    <source>
        <dbReference type="ARBA" id="ARBA00020494"/>
    </source>
</evidence>
<gene>
    <name evidence="12" type="ORF">scyTo_0003011</name>
</gene>
<evidence type="ECO:0000256" key="9">
    <source>
        <dbReference type="ARBA" id="ARBA00023022"/>
    </source>
</evidence>
<comment type="function">
    <text evidence="1">Has an antimicrobial activity.</text>
</comment>
<evidence type="ECO:0000313" key="13">
    <source>
        <dbReference type="Proteomes" id="UP000288216"/>
    </source>
</evidence>
<dbReference type="OMA" id="CITMLCR"/>
<feature type="chain" id="PRO_5019510723" description="Liver-expressed antimicrobial peptide 2" evidence="11">
    <location>
        <begin position="26"/>
        <end position="80"/>
    </location>
</feature>
<keyword evidence="8 11" id="KW-0732">Signal</keyword>
<dbReference type="PANTHER" id="PTHR21007">
    <property type="entry name" value="LIVER EXPRESSED ANTIMICROBIAL PEPTIDE 2"/>
    <property type="match status" value="1"/>
</dbReference>
<keyword evidence="6" id="KW-0929">Antimicrobial</keyword>
<evidence type="ECO:0000256" key="1">
    <source>
        <dbReference type="ARBA" id="ARBA00002585"/>
    </source>
</evidence>
<evidence type="ECO:0000256" key="11">
    <source>
        <dbReference type="SAM" id="SignalP"/>
    </source>
</evidence>
<dbReference type="GO" id="GO:0005576">
    <property type="term" value="C:extracellular region"/>
    <property type="evidence" value="ECO:0007669"/>
    <property type="project" value="UniProtKB-SubCell"/>
</dbReference>
<organism evidence="12 13">
    <name type="scientific">Scyliorhinus torazame</name>
    <name type="common">Cloudy catshark</name>
    <name type="synonym">Catulus torazame</name>
    <dbReference type="NCBI Taxonomy" id="75743"/>
    <lineage>
        <taxon>Eukaryota</taxon>
        <taxon>Metazoa</taxon>
        <taxon>Chordata</taxon>
        <taxon>Craniata</taxon>
        <taxon>Vertebrata</taxon>
        <taxon>Chondrichthyes</taxon>
        <taxon>Elasmobranchii</taxon>
        <taxon>Galeomorphii</taxon>
        <taxon>Galeoidea</taxon>
        <taxon>Carcharhiniformes</taxon>
        <taxon>Scyliorhinidae</taxon>
        <taxon>Scyliorhinus</taxon>
    </lineage>
</organism>
<dbReference type="OrthoDB" id="9450163at2759"/>
<evidence type="ECO:0000256" key="5">
    <source>
        <dbReference type="ARBA" id="ARBA00022525"/>
    </source>
</evidence>
<dbReference type="GO" id="GO:0061844">
    <property type="term" value="P:antimicrobial humoral immune response mediated by antimicrobial peptide"/>
    <property type="evidence" value="ECO:0007669"/>
    <property type="project" value="TreeGrafter"/>
</dbReference>
<keyword evidence="9" id="KW-0044">Antibiotic</keyword>
<keyword evidence="13" id="KW-1185">Reference proteome</keyword>
<name>A0A401PLD1_SCYTO</name>
<evidence type="ECO:0000256" key="3">
    <source>
        <dbReference type="ARBA" id="ARBA00008047"/>
    </source>
</evidence>
<sequence length="80" mass="9126">MHAQLIKSFATICIASILLSSQADCAAIGQVETVLHRVRRMTPLWRWITYRPLGSSCRSDDECGTKYCRKKRCSLIVHED</sequence>
<evidence type="ECO:0000256" key="6">
    <source>
        <dbReference type="ARBA" id="ARBA00022529"/>
    </source>
</evidence>
<evidence type="ECO:0000256" key="2">
    <source>
        <dbReference type="ARBA" id="ARBA00004613"/>
    </source>
</evidence>
<evidence type="ECO:0000256" key="7">
    <source>
        <dbReference type="ARBA" id="ARBA00022685"/>
    </source>
</evidence>
<feature type="signal peptide" evidence="11">
    <location>
        <begin position="1"/>
        <end position="25"/>
    </location>
</feature>
<dbReference type="Gene3D" id="4.10.40.50">
    <property type="match status" value="1"/>
</dbReference>
<reference evidence="12 13" key="1">
    <citation type="journal article" date="2018" name="Nat. Ecol. Evol.">
        <title>Shark genomes provide insights into elasmobranch evolution and the origin of vertebrates.</title>
        <authorList>
            <person name="Hara Y"/>
            <person name="Yamaguchi K"/>
            <person name="Onimaru K"/>
            <person name="Kadota M"/>
            <person name="Koyanagi M"/>
            <person name="Keeley SD"/>
            <person name="Tatsumi K"/>
            <person name="Tanaka K"/>
            <person name="Motone F"/>
            <person name="Kageyama Y"/>
            <person name="Nozu R"/>
            <person name="Adachi N"/>
            <person name="Nishimura O"/>
            <person name="Nakagawa R"/>
            <person name="Tanegashima C"/>
            <person name="Kiyatake I"/>
            <person name="Matsumoto R"/>
            <person name="Murakumo K"/>
            <person name="Nishida K"/>
            <person name="Terakita A"/>
            <person name="Kuratani S"/>
            <person name="Sato K"/>
            <person name="Hyodo S Kuraku.S."/>
        </authorList>
    </citation>
    <scope>NUCLEOTIDE SEQUENCE [LARGE SCALE GENOMIC DNA]</scope>
</reference>
<evidence type="ECO:0000256" key="8">
    <source>
        <dbReference type="ARBA" id="ARBA00022729"/>
    </source>
</evidence>
<keyword evidence="10" id="KW-1015">Disulfide bond</keyword>
<dbReference type="GO" id="GO:0042742">
    <property type="term" value="P:defense response to bacterium"/>
    <property type="evidence" value="ECO:0007669"/>
    <property type="project" value="UniProtKB-KW"/>
</dbReference>
<dbReference type="Pfam" id="PF07359">
    <property type="entry name" value="LEAP-2"/>
    <property type="match status" value="1"/>
</dbReference>
<dbReference type="PANTHER" id="PTHR21007:SF1">
    <property type="entry name" value="LIVER-EXPRESSED ANTIMICROBIAL PEPTIDE 2"/>
    <property type="match status" value="1"/>
</dbReference>
<comment type="subcellular location">
    <subcellularLocation>
        <location evidence="2">Secreted</location>
    </subcellularLocation>
</comment>
<accession>A0A401PLD1</accession>
<evidence type="ECO:0000256" key="10">
    <source>
        <dbReference type="ARBA" id="ARBA00023157"/>
    </source>
</evidence>
<dbReference type="EMBL" id="BFAA01000787">
    <property type="protein sequence ID" value="GCB73929.1"/>
    <property type="molecule type" value="Genomic_DNA"/>
</dbReference>
<comment type="similarity">
    <text evidence="3">Belongs to the LEAP2 family.</text>
</comment>
<dbReference type="Proteomes" id="UP000288216">
    <property type="component" value="Unassembled WGS sequence"/>
</dbReference>
<keyword evidence="7" id="KW-0165">Cleavage on pair of basic residues</keyword>
<protein>
    <recommendedName>
        <fullName evidence="4">Liver-expressed antimicrobial peptide 2</fullName>
    </recommendedName>
</protein>
<dbReference type="InterPro" id="IPR009955">
    <property type="entry name" value="LEAP-2"/>
</dbReference>
<dbReference type="AlphaFoldDB" id="A0A401PLD1"/>
<proteinExistence type="inferred from homology"/>
<keyword evidence="5" id="KW-0964">Secreted</keyword>